<accession>A0A1T3NW86</accession>
<dbReference type="SUPFAM" id="SSF51679">
    <property type="entry name" value="Bacterial luciferase-like"/>
    <property type="match status" value="1"/>
</dbReference>
<dbReference type="GO" id="GO:0016705">
    <property type="term" value="F:oxidoreductase activity, acting on paired donors, with incorporation or reduction of molecular oxygen"/>
    <property type="evidence" value="ECO:0007669"/>
    <property type="project" value="InterPro"/>
</dbReference>
<proteinExistence type="predicted"/>
<dbReference type="Pfam" id="PF00296">
    <property type="entry name" value="Bac_luciferase"/>
    <property type="match status" value="1"/>
</dbReference>
<dbReference type="InterPro" id="IPR050766">
    <property type="entry name" value="Bact_Lucif_Oxidored"/>
</dbReference>
<feature type="domain" description="Luciferase-like" evidence="3">
    <location>
        <begin position="25"/>
        <end position="286"/>
    </location>
</feature>
<dbReference type="OrthoDB" id="3209103at2"/>
<protein>
    <submittedName>
        <fullName evidence="4">Flavin-dependent oxidoreductase</fullName>
    </submittedName>
</protein>
<dbReference type="Gene3D" id="3.20.20.30">
    <property type="entry name" value="Luciferase-like domain"/>
    <property type="match status" value="1"/>
</dbReference>
<evidence type="ECO:0000259" key="3">
    <source>
        <dbReference type="Pfam" id="PF00296"/>
    </source>
</evidence>
<keyword evidence="1" id="KW-0560">Oxidoreductase</keyword>
<dbReference type="eggNOG" id="COG2141">
    <property type="taxonomic scope" value="Bacteria"/>
</dbReference>
<keyword evidence="2" id="KW-0503">Monooxygenase</keyword>
<dbReference type="STRING" id="159449.B4N89_08085"/>
<dbReference type="InterPro" id="IPR011251">
    <property type="entry name" value="Luciferase-like_dom"/>
</dbReference>
<dbReference type="GO" id="GO:0004497">
    <property type="term" value="F:monooxygenase activity"/>
    <property type="evidence" value="ECO:0007669"/>
    <property type="project" value="UniProtKB-KW"/>
</dbReference>
<comment type="caution">
    <text evidence="4">The sequence shown here is derived from an EMBL/GenBank/DDBJ whole genome shotgun (WGS) entry which is preliminary data.</text>
</comment>
<evidence type="ECO:0000313" key="5">
    <source>
        <dbReference type="Proteomes" id="UP000190037"/>
    </source>
</evidence>
<evidence type="ECO:0000256" key="1">
    <source>
        <dbReference type="ARBA" id="ARBA00023002"/>
    </source>
</evidence>
<dbReference type="Proteomes" id="UP000190037">
    <property type="component" value="Unassembled WGS sequence"/>
</dbReference>
<organism evidence="4 5">
    <name type="scientific">Embleya scabrispora</name>
    <dbReference type="NCBI Taxonomy" id="159449"/>
    <lineage>
        <taxon>Bacteria</taxon>
        <taxon>Bacillati</taxon>
        <taxon>Actinomycetota</taxon>
        <taxon>Actinomycetes</taxon>
        <taxon>Kitasatosporales</taxon>
        <taxon>Streptomycetaceae</taxon>
        <taxon>Embleya</taxon>
    </lineage>
</organism>
<dbReference type="PANTHER" id="PTHR30137:SF8">
    <property type="entry name" value="BLR5498 PROTEIN"/>
    <property type="match status" value="1"/>
</dbReference>
<dbReference type="GO" id="GO:0005829">
    <property type="term" value="C:cytosol"/>
    <property type="evidence" value="ECO:0007669"/>
    <property type="project" value="TreeGrafter"/>
</dbReference>
<dbReference type="InterPro" id="IPR036661">
    <property type="entry name" value="Luciferase-like_sf"/>
</dbReference>
<name>A0A1T3NW86_9ACTN</name>
<evidence type="ECO:0000313" key="4">
    <source>
        <dbReference type="EMBL" id="OPC80912.1"/>
    </source>
</evidence>
<dbReference type="EMBL" id="MWQN01000001">
    <property type="protein sequence ID" value="OPC80912.1"/>
    <property type="molecule type" value="Genomic_DNA"/>
</dbReference>
<dbReference type="RefSeq" id="WP_078975223.1">
    <property type="nucleotide sequence ID" value="NZ_MWQN01000001.1"/>
</dbReference>
<sequence length="324" mass="35834">MVDVGIYLDLRNPVEWRQDWSRLYAFTLEVCEEADRLGVHSIWTTEHHGFDDGYLSQPLTLAAAIAARTKRARIGTGVTIAPLRHAAHLAEEAAIVDLVSGGRLELGIGTGYRRPEYDLFDRGDLLATRFGATDASAREIRRLWETGTISPPPVQRRPRIWLGYQGPQGARRAGLLGESLLTANPAMAAPYLEGLRAGGHDPATARMAGLLNGWITEDPERDWPVVSRHLAHQWDGYHRYAVEGTGAEPPRPIDPDRWRARGLSAAPGHFLHTTPEDAAREIRAYVADTPIETVWFFASLSGMTEDMVRAHVTTLCTRLAPLVA</sequence>
<dbReference type="AlphaFoldDB" id="A0A1T3NW86"/>
<gene>
    <name evidence="4" type="ORF">B4N89_08085</name>
</gene>
<dbReference type="PANTHER" id="PTHR30137">
    <property type="entry name" value="LUCIFERASE-LIKE MONOOXYGENASE"/>
    <property type="match status" value="1"/>
</dbReference>
<reference evidence="4 5" key="1">
    <citation type="submission" date="2017-03" db="EMBL/GenBank/DDBJ databases">
        <title>Draft genome sequence of Streptomyces scabrisporus NF3, endophyte isolated from Amphipterygium adstringens.</title>
        <authorList>
            <person name="Vazquez M."/>
            <person name="Ceapa C.D."/>
            <person name="Rodriguez Luna D."/>
            <person name="Sanchez Esquivel S."/>
        </authorList>
    </citation>
    <scope>NUCLEOTIDE SEQUENCE [LARGE SCALE GENOMIC DNA]</scope>
    <source>
        <strain evidence="4 5">NF3</strain>
    </source>
</reference>
<evidence type="ECO:0000256" key="2">
    <source>
        <dbReference type="ARBA" id="ARBA00023033"/>
    </source>
</evidence>
<keyword evidence="5" id="KW-1185">Reference proteome</keyword>